<evidence type="ECO:0000256" key="1">
    <source>
        <dbReference type="SAM" id="MobiDB-lite"/>
    </source>
</evidence>
<gene>
    <name evidence="3" type="ORF">SRB5_11990</name>
</gene>
<dbReference type="Proteomes" id="UP000466345">
    <property type="component" value="Unassembled WGS sequence"/>
</dbReference>
<comment type="caution">
    <text evidence="3">The sequence shown here is derived from an EMBL/GenBank/DDBJ whole genome shotgun (WGS) entry which is preliminary data.</text>
</comment>
<dbReference type="InterPro" id="IPR047650">
    <property type="entry name" value="Transpos_IS110"/>
</dbReference>
<dbReference type="InterPro" id="IPR002525">
    <property type="entry name" value="Transp_IS110-like_N"/>
</dbReference>
<evidence type="ECO:0000259" key="2">
    <source>
        <dbReference type="Pfam" id="PF01548"/>
    </source>
</evidence>
<evidence type="ECO:0000313" key="3">
    <source>
        <dbReference type="EMBL" id="MQY11085.1"/>
    </source>
</evidence>
<dbReference type="PANTHER" id="PTHR33055">
    <property type="entry name" value="TRANSPOSASE FOR INSERTION SEQUENCE ELEMENT IS1111A"/>
    <property type="match status" value="1"/>
</dbReference>
<feature type="domain" description="Transposase IS110-like N-terminal" evidence="2">
    <location>
        <begin position="10"/>
        <end position="133"/>
    </location>
</feature>
<sequence length="194" mass="21261">MTNDSIDVYLGLDVGKGEHHATALTPSGKTVLDKRLPNTEPKLREIFAKLQAKHGRVLVIVDQPASIGALPMAVGRTQGCRIAYLPGLTMRRIADLYPGETKTDARDTHVIADAARTMPHTLRSIELADRIARVHPAMRHRSETSTRSRSARCGRPAVYARARTEAEAAGRTPTRHRTVHGDVSPHCDPPFVIV</sequence>
<feature type="region of interest" description="Disordered" evidence="1">
    <location>
        <begin position="137"/>
        <end position="184"/>
    </location>
</feature>
<dbReference type="GO" id="GO:0004803">
    <property type="term" value="F:transposase activity"/>
    <property type="evidence" value="ECO:0007669"/>
    <property type="project" value="InterPro"/>
</dbReference>
<dbReference type="AlphaFoldDB" id="A0A7K0CCA5"/>
<evidence type="ECO:0000313" key="4">
    <source>
        <dbReference type="Proteomes" id="UP000466345"/>
    </source>
</evidence>
<organism evidence="3 4">
    <name type="scientific">Streptomyces smaragdinus</name>
    <dbReference type="NCBI Taxonomy" id="2585196"/>
    <lineage>
        <taxon>Bacteria</taxon>
        <taxon>Bacillati</taxon>
        <taxon>Actinomycetota</taxon>
        <taxon>Actinomycetes</taxon>
        <taxon>Kitasatosporales</taxon>
        <taxon>Streptomycetaceae</taxon>
        <taxon>Streptomyces</taxon>
    </lineage>
</organism>
<reference evidence="3 4" key="1">
    <citation type="submission" date="2019-10" db="EMBL/GenBank/DDBJ databases">
        <title>Streptomyces smaragdinus sp. nov. and Streptomyces fabii sp. nov., isolated from the gut of fungus growing-termite Macrotermes natalensis.</title>
        <authorList>
            <person name="Schwitalla J."/>
            <person name="Benndorf R."/>
            <person name="Martin K."/>
            <person name="De Beer W."/>
            <person name="Kaster A.-K."/>
            <person name="Vollmers J."/>
            <person name="Poulsen M."/>
            <person name="Beemelmanns C."/>
        </authorList>
    </citation>
    <scope>NUCLEOTIDE SEQUENCE [LARGE SCALE GENOMIC DNA]</scope>
    <source>
        <strain evidence="3 4">RB5</strain>
    </source>
</reference>
<dbReference type="EMBL" id="WEGJ01000002">
    <property type="protein sequence ID" value="MQY11085.1"/>
    <property type="molecule type" value="Genomic_DNA"/>
</dbReference>
<dbReference type="PANTHER" id="PTHR33055:SF3">
    <property type="entry name" value="PUTATIVE TRANSPOSASE FOR IS117-RELATED"/>
    <property type="match status" value="1"/>
</dbReference>
<dbReference type="GO" id="GO:0006313">
    <property type="term" value="P:DNA transposition"/>
    <property type="evidence" value="ECO:0007669"/>
    <property type="project" value="InterPro"/>
</dbReference>
<accession>A0A7K0CCA5</accession>
<protein>
    <recommendedName>
        <fullName evidence="2">Transposase IS110-like N-terminal domain-containing protein</fullName>
    </recommendedName>
</protein>
<dbReference type="Pfam" id="PF01548">
    <property type="entry name" value="DEDD_Tnp_IS110"/>
    <property type="match status" value="1"/>
</dbReference>
<dbReference type="GO" id="GO:0003677">
    <property type="term" value="F:DNA binding"/>
    <property type="evidence" value="ECO:0007669"/>
    <property type="project" value="InterPro"/>
</dbReference>
<name>A0A7K0CCA5_9ACTN</name>
<keyword evidence="4" id="KW-1185">Reference proteome</keyword>
<proteinExistence type="predicted"/>